<dbReference type="PANTHER" id="PTHR43668">
    <property type="entry name" value="ALLANTOINASE"/>
    <property type="match status" value="1"/>
</dbReference>
<evidence type="ECO:0000259" key="10">
    <source>
        <dbReference type="Pfam" id="PF01979"/>
    </source>
</evidence>
<evidence type="ECO:0000313" key="11">
    <source>
        <dbReference type="EMBL" id="SSA36207.1"/>
    </source>
</evidence>
<evidence type="ECO:0000256" key="5">
    <source>
        <dbReference type="ARBA" id="ARBA00012863"/>
    </source>
</evidence>
<proteinExistence type="inferred from homology"/>
<keyword evidence="8" id="KW-0378">Hydrolase</keyword>
<comment type="pathway">
    <text evidence="2">Nitrogen metabolism; (S)-allantoin degradation; allantoate from (S)-allantoin: step 1/1.</text>
</comment>
<feature type="domain" description="Amidohydrolase-related" evidence="10">
    <location>
        <begin position="64"/>
        <end position="437"/>
    </location>
</feature>
<dbReference type="SUPFAM" id="SSF51556">
    <property type="entry name" value="Metallo-dependent hydrolases"/>
    <property type="match status" value="1"/>
</dbReference>
<organism evidence="11 12">
    <name type="scientific">Branchiibius hedensis</name>
    <dbReference type="NCBI Taxonomy" id="672460"/>
    <lineage>
        <taxon>Bacteria</taxon>
        <taxon>Bacillati</taxon>
        <taxon>Actinomycetota</taxon>
        <taxon>Actinomycetes</taxon>
        <taxon>Micrococcales</taxon>
        <taxon>Dermacoccaceae</taxon>
        <taxon>Branchiibius</taxon>
    </lineage>
</organism>
<dbReference type="NCBIfam" id="TIGR03178">
    <property type="entry name" value="allantoinase"/>
    <property type="match status" value="1"/>
</dbReference>
<dbReference type="GO" id="GO:0000256">
    <property type="term" value="P:allantoin catabolic process"/>
    <property type="evidence" value="ECO:0007669"/>
    <property type="project" value="InterPro"/>
</dbReference>
<dbReference type="OrthoDB" id="9803027at2"/>
<evidence type="ECO:0000256" key="1">
    <source>
        <dbReference type="ARBA" id="ARBA00001947"/>
    </source>
</evidence>
<gene>
    <name evidence="11" type="ORF">SAMN04489750_3592</name>
</gene>
<comment type="similarity">
    <text evidence="3">Belongs to the metallo-dependent hydrolases superfamily. Allantoinase family.</text>
</comment>
<evidence type="ECO:0000256" key="9">
    <source>
        <dbReference type="ARBA" id="ARBA00022833"/>
    </source>
</evidence>
<dbReference type="EC" id="3.5.2.5" evidence="5"/>
<dbReference type="InterPro" id="IPR050138">
    <property type="entry name" value="DHOase/Allantoinase_Hydrolase"/>
</dbReference>
<dbReference type="GO" id="GO:0008270">
    <property type="term" value="F:zinc ion binding"/>
    <property type="evidence" value="ECO:0007669"/>
    <property type="project" value="InterPro"/>
</dbReference>
<dbReference type="GO" id="GO:0005737">
    <property type="term" value="C:cytoplasm"/>
    <property type="evidence" value="ECO:0007669"/>
    <property type="project" value="TreeGrafter"/>
</dbReference>
<evidence type="ECO:0000256" key="8">
    <source>
        <dbReference type="ARBA" id="ARBA00022801"/>
    </source>
</evidence>
<evidence type="ECO:0000256" key="7">
    <source>
        <dbReference type="ARBA" id="ARBA00022723"/>
    </source>
</evidence>
<sequence>MNGDTDVVTFDLVLRAHDSVLGAGDDVRTGPVSVAVQDGRIARLGPFDADWDATEFVELEPDEVLIPGGVDTHVHVNEPGRTDWEGFTTATRAALSGGTTSIIDMPLNSLPSTVTVDALRTKQDAAAGQCYVDVGFWGGAIPGNLDDLEKLDSAGVFGFKCFLVDSGVPEFPPLSTAELNTYLARTAELGALLIVHAEDGDELAKAPVAHGPHYTDFTASRPDASEVTAIRTVIEAVRATGGRAHILHLSSAAALPEIRAARAEGLPITVETCPHYLTFAAETIRDGSTAHKCCPPIRSEANRDALWEALADGTIDIVVSDHSPCTVDLKLIESGDLGAAWGGVASVQLALGAVWTEAQRRGFTLADVVRWMSTSPAALMGLTGKGAIEVGRDADLVAWAPSQAFTVHAAELQHKNKLTAYEGVSLSGVARRVWLRGVPATIERPDGQFLIRGER</sequence>
<evidence type="ECO:0000256" key="4">
    <source>
        <dbReference type="ARBA" id="ARBA00011881"/>
    </source>
</evidence>
<evidence type="ECO:0000256" key="6">
    <source>
        <dbReference type="ARBA" id="ARBA00022631"/>
    </source>
</evidence>
<dbReference type="GO" id="GO:0006145">
    <property type="term" value="P:purine nucleobase catabolic process"/>
    <property type="evidence" value="ECO:0007669"/>
    <property type="project" value="TreeGrafter"/>
</dbReference>
<protein>
    <recommendedName>
        <fullName evidence="5">allantoinase</fullName>
        <ecNumber evidence="5">3.5.2.5</ecNumber>
    </recommendedName>
</protein>
<keyword evidence="6" id="KW-0659">Purine metabolism</keyword>
<dbReference type="InterPro" id="IPR011059">
    <property type="entry name" value="Metal-dep_hydrolase_composite"/>
</dbReference>
<dbReference type="RefSeq" id="WP_109688008.1">
    <property type="nucleotide sequence ID" value="NZ_QGDN01000001.1"/>
</dbReference>
<keyword evidence="12" id="KW-1185">Reference proteome</keyword>
<name>A0A2Y9A1X2_9MICO</name>
<dbReference type="InterPro" id="IPR032466">
    <property type="entry name" value="Metal_Hydrolase"/>
</dbReference>
<dbReference type="GO" id="GO:0004038">
    <property type="term" value="F:allantoinase activity"/>
    <property type="evidence" value="ECO:0007669"/>
    <property type="project" value="UniProtKB-EC"/>
</dbReference>
<keyword evidence="9" id="KW-0862">Zinc</keyword>
<dbReference type="InterPro" id="IPR017593">
    <property type="entry name" value="Allantoinase"/>
</dbReference>
<dbReference type="Pfam" id="PF01979">
    <property type="entry name" value="Amidohydro_1"/>
    <property type="match status" value="1"/>
</dbReference>
<dbReference type="Proteomes" id="UP000250028">
    <property type="component" value="Unassembled WGS sequence"/>
</dbReference>
<dbReference type="FunFam" id="3.20.20.140:FF:000032">
    <property type="entry name" value="Allantoinase Dal1"/>
    <property type="match status" value="1"/>
</dbReference>
<keyword evidence="7" id="KW-0479">Metal-binding</keyword>
<dbReference type="GO" id="GO:0050897">
    <property type="term" value="F:cobalt ion binding"/>
    <property type="evidence" value="ECO:0007669"/>
    <property type="project" value="InterPro"/>
</dbReference>
<evidence type="ECO:0000256" key="3">
    <source>
        <dbReference type="ARBA" id="ARBA00010368"/>
    </source>
</evidence>
<comment type="subunit">
    <text evidence="4">Homotetramer.</text>
</comment>
<evidence type="ECO:0000256" key="2">
    <source>
        <dbReference type="ARBA" id="ARBA00004968"/>
    </source>
</evidence>
<dbReference type="Gene3D" id="3.20.20.140">
    <property type="entry name" value="Metal-dependent hydrolases"/>
    <property type="match status" value="1"/>
</dbReference>
<dbReference type="PANTHER" id="PTHR43668:SF2">
    <property type="entry name" value="ALLANTOINASE"/>
    <property type="match status" value="1"/>
</dbReference>
<accession>A0A2Y9A1X2</accession>
<evidence type="ECO:0000313" key="12">
    <source>
        <dbReference type="Proteomes" id="UP000250028"/>
    </source>
</evidence>
<dbReference type="AlphaFoldDB" id="A0A2Y9A1X2"/>
<dbReference type="InterPro" id="IPR006680">
    <property type="entry name" value="Amidohydro-rel"/>
</dbReference>
<comment type="cofactor">
    <cofactor evidence="1">
        <name>Zn(2+)</name>
        <dbReference type="ChEBI" id="CHEBI:29105"/>
    </cofactor>
</comment>
<dbReference type="EMBL" id="UESZ01000001">
    <property type="protein sequence ID" value="SSA36207.1"/>
    <property type="molecule type" value="Genomic_DNA"/>
</dbReference>
<dbReference type="SUPFAM" id="SSF51338">
    <property type="entry name" value="Composite domain of metallo-dependent hydrolases"/>
    <property type="match status" value="1"/>
</dbReference>
<reference evidence="12" key="1">
    <citation type="submission" date="2016-10" db="EMBL/GenBank/DDBJ databases">
        <authorList>
            <person name="Varghese N."/>
            <person name="Submissions S."/>
        </authorList>
    </citation>
    <scope>NUCLEOTIDE SEQUENCE [LARGE SCALE GENOMIC DNA]</scope>
    <source>
        <strain evidence="12">DSM 22951</strain>
    </source>
</reference>